<comment type="caution">
    <text evidence="2">The sequence shown here is derived from an EMBL/GenBank/DDBJ whole genome shotgun (WGS) entry which is preliminary data.</text>
</comment>
<dbReference type="InterPro" id="IPR031807">
    <property type="entry name" value="HicB-like"/>
</dbReference>
<proteinExistence type="predicted"/>
<evidence type="ECO:0000313" key="3">
    <source>
        <dbReference type="Proteomes" id="UP000722750"/>
    </source>
</evidence>
<dbReference type="PANTHER" id="PTHR34504:SF2">
    <property type="entry name" value="UPF0150 PROTEIN SSL0259"/>
    <property type="match status" value="1"/>
</dbReference>
<organism evidence="2 3">
    <name type="scientific">Candidatus Scalindua arabica</name>
    <dbReference type="NCBI Taxonomy" id="1127984"/>
    <lineage>
        <taxon>Bacteria</taxon>
        <taxon>Pseudomonadati</taxon>
        <taxon>Planctomycetota</taxon>
        <taxon>Candidatus Brocadiia</taxon>
        <taxon>Candidatus Brocadiales</taxon>
        <taxon>Candidatus Scalinduaceae</taxon>
        <taxon>Candidatus Scalindua</taxon>
    </lineage>
</organism>
<feature type="domain" description="HicB-like antitoxin of toxin-antitoxin system" evidence="1">
    <location>
        <begin position="9"/>
        <end position="65"/>
    </location>
</feature>
<dbReference type="PANTHER" id="PTHR34504">
    <property type="entry name" value="ANTITOXIN HICB"/>
    <property type="match status" value="1"/>
</dbReference>
<dbReference type="InterPro" id="IPR051404">
    <property type="entry name" value="TA_system_antitoxin"/>
</dbReference>
<name>A0A941W1X8_9BACT</name>
<evidence type="ECO:0000259" key="1">
    <source>
        <dbReference type="Pfam" id="PF15919"/>
    </source>
</evidence>
<dbReference type="InterPro" id="IPR035069">
    <property type="entry name" value="TTHA1013/TTHA0281-like"/>
</dbReference>
<evidence type="ECO:0000313" key="2">
    <source>
        <dbReference type="EMBL" id="MBS1257898.1"/>
    </source>
</evidence>
<dbReference type="SUPFAM" id="SSF143100">
    <property type="entry name" value="TTHA1013/TTHA0281-like"/>
    <property type="match status" value="1"/>
</dbReference>
<dbReference type="Proteomes" id="UP000722750">
    <property type="component" value="Unassembled WGS sequence"/>
</dbReference>
<protein>
    <recommendedName>
        <fullName evidence="1">HicB-like antitoxin of toxin-antitoxin system domain-containing protein</fullName>
    </recommendedName>
</protein>
<dbReference type="PROSITE" id="PS51257">
    <property type="entry name" value="PROKAR_LIPOPROTEIN"/>
    <property type="match status" value="1"/>
</dbReference>
<gene>
    <name evidence="2" type="ORF">MAG551_00951</name>
</gene>
<dbReference type="EMBL" id="JAANXD010000041">
    <property type="protein sequence ID" value="MBS1257898.1"/>
    <property type="molecule type" value="Genomic_DNA"/>
</dbReference>
<sequence length="77" mass="8767">MSRKQTYKFTVIIEPCEEGGYFAQCPAFQGCHVEGETYEETISEMRKSINAFTEDYLKNGEDIPDDEFTVTSLKVAV</sequence>
<dbReference type="AlphaFoldDB" id="A0A941W1X8"/>
<reference evidence="2" key="1">
    <citation type="journal article" date="2021" name="ISME J.">
        <title>Fine-scale metabolic discontinuity in a stratified prokaryote microbiome of a Red Sea deep halocline.</title>
        <authorList>
            <person name="Michoud G."/>
            <person name="Ngugi D.K."/>
            <person name="Barozzi A."/>
            <person name="Merlino G."/>
            <person name="Calleja M.L."/>
            <person name="Delgado-Huertas A."/>
            <person name="Moran X.A.G."/>
            <person name="Daffonchio D."/>
        </authorList>
    </citation>
    <scope>NUCLEOTIDE SEQUENCE</scope>
    <source>
        <strain evidence="2">SuakinDeep_MAG55_1</strain>
    </source>
</reference>
<dbReference type="Gene3D" id="3.30.160.250">
    <property type="match status" value="1"/>
</dbReference>
<accession>A0A941W1X8</accession>
<dbReference type="Pfam" id="PF15919">
    <property type="entry name" value="HicB_lk_antitox"/>
    <property type="match status" value="1"/>
</dbReference>